<gene>
    <name evidence="2" type="ORF">MIZ01_1329</name>
</gene>
<dbReference type="GO" id="GO:0003725">
    <property type="term" value="F:double-stranded RNA binding"/>
    <property type="evidence" value="ECO:0007669"/>
    <property type="project" value="InterPro"/>
</dbReference>
<dbReference type="Pfam" id="PF01300">
    <property type="entry name" value="Sua5_yciO_yrdC"/>
    <property type="match status" value="1"/>
</dbReference>
<name>A0AAN1X9Q8_9PROT</name>
<feature type="domain" description="YrdC-like" evidence="1">
    <location>
        <begin position="14"/>
        <end position="200"/>
    </location>
</feature>
<organism evidence="2 3">
    <name type="scientific">Sideroxyarcus emersonii</name>
    <dbReference type="NCBI Taxonomy" id="2764705"/>
    <lineage>
        <taxon>Bacteria</taxon>
        <taxon>Pseudomonadati</taxon>
        <taxon>Pseudomonadota</taxon>
        <taxon>Betaproteobacteria</taxon>
        <taxon>Nitrosomonadales</taxon>
        <taxon>Gallionellaceae</taxon>
        <taxon>Sideroxyarcus</taxon>
    </lineage>
</organism>
<evidence type="ECO:0000313" key="2">
    <source>
        <dbReference type="EMBL" id="BCK87545.1"/>
    </source>
</evidence>
<dbReference type="Gene3D" id="3.90.870.10">
    <property type="entry name" value="DHBP synthase"/>
    <property type="match status" value="1"/>
</dbReference>
<reference evidence="2 3" key="1">
    <citation type="journal article" date="2022" name="Int. J. Syst. Evol. Microbiol.">
        <title>&lt;i&gt;Sideroxyarcus emersonii&lt;/i&gt; gen. nov. sp. nov., a neutrophilic, microaerobic iron- and thiosulfate-oxidizing bacterium isolated from iron-rich wetland sediment.</title>
        <authorList>
            <person name="Kato S."/>
            <person name="Itoh T."/>
            <person name="Iino T."/>
            <person name="Ohkuma M."/>
        </authorList>
    </citation>
    <scope>NUCLEOTIDE SEQUENCE [LARGE SCALE GENOMIC DNA]</scope>
    <source>
        <strain evidence="2 3">MIZ01</strain>
    </source>
</reference>
<dbReference type="PANTHER" id="PTHR42828:SF3">
    <property type="entry name" value="THREONYLCARBAMOYL-AMP SYNTHASE"/>
    <property type="match status" value="1"/>
</dbReference>
<proteinExistence type="predicted"/>
<dbReference type="NCBIfam" id="TIGR00057">
    <property type="entry name" value="L-threonylcarbamoyladenylate synthase"/>
    <property type="match status" value="1"/>
</dbReference>
<dbReference type="PANTHER" id="PTHR42828">
    <property type="entry name" value="DHBP SYNTHASE RIBB-LIKE ALPHA/BETA DOMAIN-CONTAINING PROTEIN"/>
    <property type="match status" value="1"/>
</dbReference>
<evidence type="ECO:0000259" key="1">
    <source>
        <dbReference type="PROSITE" id="PS51163"/>
    </source>
</evidence>
<dbReference type="KEGG" id="seme:MIZ01_1329"/>
<protein>
    <recommendedName>
        <fullName evidence="1">YrdC-like domain-containing protein</fullName>
    </recommendedName>
</protein>
<sequence length="209" mass="23313">MAQFFSVHPDNPQPRLIKQAAEMLRDGAVIVYPTDSGYALGCHLDDKDAVTRIRQIRGLDEKHLMTLMCRDLSELSRYARVDNAQFRLLKNNTPGSYTFILEATREVPRRLQHPKRSTIGLRIPDHPVALALLEELGEPLLSSTLILPDAEQPMTDVDEIRGHLERLVELIIAGGPVGTESTTVIDLTEAVPVLLRRGRGEVAHLGIEE</sequence>
<dbReference type="InterPro" id="IPR006070">
    <property type="entry name" value="Sua5-like_dom"/>
</dbReference>
<evidence type="ECO:0000313" key="3">
    <source>
        <dbReference type="Proteomes" id="UP001320326"/>
    </source>
</evidence>
<dbReference type="PROSITE" id="PS51163">
    <property type="entry name" value="YRDC"/>
    <property type="match status" value="1"/>
</dbReference>
<dbReference type="SUPFAM" id="SSF55821">
    <property type="entry name" value="YrdC/RibB"/>
    <property type="match status" value="1"/>
</dbReference>
<dbReference type="InterPro" id="IPR052532">
    <property type="entry name" value="SUA5_domain"/>
</dbReference>
<dbReference type="Proteomes" id="UP001320326">
    <property type="component" value="Chromosome"/>
</dbReference>
<dbReference type="InterPro" id="IPR017945">
    <property type="entry name" value="DHBP_synth_RibB-like_a/b_dom"/>
</dbReference>
<keyword evidence="3" id="KW-1185">Reference proteome</keyword>
<accession>A0AAN1X9Q8</accession>
<dbReference type="RefSeq" id="WP_237248658.1">
    <property type="nucleotide sequence ID" value="NZ_AP023423.1"/>
</dbReference>
<dbReference type="AlphaFoldDB" id="A0AAN1X9Q8"/>
<dbReference type="EMBL" id="AP023423">
    <property type="protein sequence ID" value="BCK87545.1"/>
    <property type="molecule type" value="Genomic_DNA"/>
</dbReference>